<feature type="compositionally biased region" description="Polar residues" evidence="1">
    <location>
        <begin position="8"/>
        <end position="19"/>
    </location>
</feature>
<evidence type="ECO:0000313" key="3">
    <source>
        <dbReference type="Proteomes" id="UP000479190"/>
    </source>
</evidence>
<accession>A0A6H5IHD6</accession>
<gene>
    <name evidence="2" type="ORF">TBRA_LOCUS9391</name>
</gene>
<dbReference type="AlphaFoldDB" id="A0A6H5IHD6"/>
<protein>
    <submittedName>
        <fullName evidence="2">Uncharacterized protein</fullName>
    </submittedName>
</protein>
<sequence length="261" mass="29407">MEIWGVPSNLTLPSPSSRATESEGVKYPQTSDINSCNKHLSNGVIQFLKNCFSQYSSHQEELPPLCQGEKTETNVKQKKIFKTSTLVVCGGSRCKNSLRTGVINHNVYTHDVLAAARGRVIFIYTVIANFCNFGNLGAYCKSRQRSKTCVAPSIICVFLRSTCVTSTKTQKSRRLLQINFLSFSTTTNDKAIVFVRSDQFDFARVRRRTGCHLEGIGSNIYKYVMRTEPLGFENDNVSQCSLCYRISKLFTLNFILFVNLE</sequence>
<organism evidence="2 3">
    <name type="scientific">Trichogramma brassicae</name>
    <dbReference type="NCBI Taxonomy" id="86971"/>
    <lineage>
        <taxon>Eukaryota</taxon>
        <taxon>Metazoa</taxon>
        <taxon>Ecdysozoa</taxon>
        <taxon>Arthropoda</taxon>
        <taxon>Hexapoda</taxon>
        <taxon>Insecta</taxon>
        <taxon>Pterygota</taxon>
        <taxon>Neoptera</taxon>
        <taxon>Endopterygota</taxon>
        <taxon>Hymenoptera</taxon>
        <taxon>Apocrita</taxon>
        <taxon>Proctotrupomorpha</taxon>
        <taxon>Chalcidoidea</taxon>
        <taxon>Trichogrammatidae</taxon>
        <taxon>Trichogramma</taxon>
    </lineage>
</organism>
<reference evidence="2 3" key="1">
    <citation type="submission" date="2020-02" db="EMBL/GenBank/DDBJ databases">
        <authorList>
            <person name="Ferguson B K."/>
        </authorList>
    </citation>
    <scope>NUCLEOTIDE SEQUENCE [LARGE SCALE GENOMIC DNA]</scope>
</reference>
<feature type="region of interest" description="Disordered" evidence="1">
    <location>
        <begin position="1"/>
        <end position="27"/>
    </location>
</feature>
<name>A0A6H5IHD6_9HYME</name>
<proteinExistence type="predicted"/>
<dbReference type="Proteomes" id="UP000479190">
    <property type="component" value="Unassembled WGS sequence"/>
</dbReference>
<dbReference type="EMBL" id="CADCXV010000860">
    <property type="protein sequence ID" value="CAB0037567.1"/>
    <property type="molecule type" value="Genomic_DNA"/>
</dbReference>
<keyword evidence="3" id="KW-1185">Reference proteome</keyword>
<evidence type="ECO:0000256" key="1">
    <source>
        <dbReference type="SAM" id="MobiDB-lite"/>
    </source>
</evidence>
<evidence type="ECO:0000313" key="2">
    <source>
        <dbReference type="EMBL" id="CAB0037567.1"/>
    </source>
</evidence>